<comment type="caution">
    <text evidence="4">The sequence shown here is derived from an EMBL/GenBank/DDBJ whole genome shotgun (WGS) entry which is preliminary data.</text>
</comment>
<protein>
    <submittedName>
        <fullName evidence="4">NAD-dependent dehydratase</fullName>
    </submittedName>
</protein>
<dbReference type="Pfam" id="PF01370">
    <property type="entry name" value="Epimerase"/>
    <property type="match status" value="1"/>
</dbReference>
<evidence type="ECO:0000259" key="3">
    <source>
        <dbReference type="Pfam" id="PF01370"/>
    </source>
</evidence>
<organism evidence="4 5">
    <name type="scientific">Tardiphaga robiniae</name>
    <dbReference type="NCBI Taxonomy" id="943830"/>
    <lineage>
        <taxon>Bacteria</taxon>
        <taxon>Pseudomonadati</taxon>
        <taxon>Pseudomonadota</taxon>
        <taxon>Alphaproteobacteria</taxon>
        <taxon>Hyphomicrobiales</taxon>
        <taxon>Nitrobacteraceae</taxon>
        <taxon>Tardiphaga</taxon>
    </lineage>
</organism>
<dbReference type="CDD" id="cd08946">
    <property type="entry name" value="SDR_e"/>
    <property type="match status" value="1"/>
</dbReference>
<name>A0A161QXP1_9BRAD</name>
<gene>
    <name evidence="4" type="ORF">A4A58_18235</name>
</gene>
<evidence type="ECO:0000256" key="1">
    <source>
        <dbReference type="ARBA" id="ARBA00005125"/>
    </source>
</evidence>
<feature type="domain" description="NAD-dependent epimerase/dehydratase" evidence="3">
    <location>
        <begin position="16"/>
        <end position="215"/>
    </location>
</feature>
<reference evidence="4 5" key="1">
    <citation type="submission" date="2016-03" db="EMBL/GenBank/DDBJ databases">
        <title>Microsymbionts genomes from the relict species Vavilovia formosa (Stev.) Fed.</title>
        <authorList>
            <person name="Kopat V."/>
            <person name="Chirak E."/>
            <person name="Kimeklis A."/>
            <person name="Andronov E."/>
        </authorList>
    </citation>
    <scope>NUCLEOTIDE SEQUENCE [LARGE SCALE GENOMIC DNA]</scope>
    <source>
        <strain evidence="4 5">Vaf07</strain>
    </source>
</reference>
<dbReference type="InterPro" id="IPR036291">
    <property type="entry name" value="NAD(P)-bd_dom_sf"/>
</dbReference>
<dbReference type="InterPro" id="IPR001509">
    <property type="entry name" value="Epimerase_deHydtase"/>
</dbReference>
<dbReference type="OrthoDB" id="9801785at2"/>
<sequence length="291" mass="31052">MISHLNSTPQPPKRAVIIGSAGFVGSAIVKRLQGDNIPTLSLSRAELDLLSPEASNILAGLLKPTDAVVAVAAIAPVKSARMLSDNMRLVANVVEALGRAKVAHVINISSDAVYADGPLPLTEQSPMTPGSLHGAMHLARELAFGAEANVPLIHLRPTLIYGSSDPHNGYGPNRFRRLADAGEDIVLFGEGEERRDHVHVDDVAELIFQALLHKSVGALNVVTGQVHSFADIAKAVVAMSGKQIPIRISPRIGAMPHNGYRPFDNTACKSAYPQFNFTPLQDGLRRAALRL</sequence>
<evidence type="ECO:0000256" key="2">
    <source>
        <dbReference type="ARBA" id="ARBA00007637"/>
    </source>
</evidence>
<dbReference type="EMBL" id="LVYV01000055">
    <property type="protein sequence ID" value="KZD20671.1"/>
    <property type="molecule type" value="Genomic_DNA"/>
</dbReference>
<dbReference type="STRING" id="943830.A4A58_18235"/>
<accession>A0A161QXP1</accession>
<dbReference type="Proteomes" id="UP000076574">
    <property type="component" value="Unassembled WGS sequence"/>
</dbReference>
<keyword evidence="5" id="KW-1185">Reference proteome</keyword>
<dbReference type="Gene3D" id="3.40.50.720">
    <property type="entry name" value="NAD(P)-binding Rossmann-like Domain"/>
    <property type="match status" value="1"/>
</dbReference>
<dbReference type="PANTHER" id="PTHR43000">
    <property type="entry name" value="DTDP-D-GLUCOSE 4,6-DEHYDRATASE-RELATED"/>
    <property type="match status" value="1"/>
</dbReference>
<evidence type="ECO:0000313" key="5">
    <source>
        <dbReference type="Proteomes" id="UP000076574"/>
    </source>
</evidence>
<proteinExistence type="inferred from homology"/>
<evidence type="ECO:0000313" key="4">
    <source>
        <dbReference type="EMBL" id="KZD20671.1"/>
    </source>
</evidence>
<dbReference type="SUPFAM" id="SSF51735">
    <property type="entry name" value="NAD(P)-binding Rossmann-fold domains"/>
    <property type="match status" value="1"/>
</dbReference>
<dbReference type="AlphaFoldDB" id="A0A161QXP1"/>
<comment type="similarity">
    <text evidence="2">Belongs to the NAD(P)-dependent epimerase/dehydratase family.</text>
</comment>
<comment type="pathway">
    <text evidence="1">Bacterial outer membrane biogenesis; LPS O-antigen biosynthesis.</text>
</comment>